<dbReference type="EMBL" id="JBHLWK010000010">
    <property type="protein sequence ID" value="MFC0204423.1"/>
    <property type="molecule type" value="Genomic_DNA"/>
</dbReference>
<evidence type="ECO:0000256" key="1">
    <source>
        <dbReference type="ARBA" id="ARBA00004429"/>
    </source>
</evidence>
<evidence type="ECO:0000313" key="8">
    <source>
        <dbReference type="Proteomes" id="UP001589798"/>
    </source>
</evidence>
<comment type="function">
    <text evidence="6">Na(+)/H(+) antiporter that extrudes sodium in exchange for external protons.</text>
</comment>
<dbReference type="RefSeq" id="WP_379487171.1">
    <property type="nucleotide sequence ID" value="NZ_JBHLWK010000010.1"/>
</dbReference>
<keyword evidence="6" id="KW-0739">Sodium transport</keyword>
<keyword evidence="2 6" id="KW-1003">Cell membrane</keyword>
<dbReference type="NCBIfam" id="NF007111">
    <property type="entry name" value="PRK09560.1"/>
    <property type="match status" value="1"/>
</dbReference>
<proteinExistence type="inferred from homology"/>
<name>A0ABV6CUM5_9SPHN</name>
<keyword evidence="3 6" id="KW-0812">Transmembrane</keyword>
<comment type="subcellular location">
    <subcellularLocation>
        <location evidence="1">Cell inner membrane</location>
        <topology evidence="1">Multi-pass membrane protein</topology>
    </subcellularLocation>
    <subcellularLocation>
        <location evidence="6">Cell membrane</location>
        <topology evidence="6">Multi-pass membrane protein</topology>
    </subcellularLocation>
</comment>
<reference evidence="7 8" key="1">
    <citation type="submission" date="2024-09" db="EMBL/GenBank/DDBJ databases">
        <authorList>
            <person name="Sun Q."/>
            <person name="Mori K."/>
        </authorList>
    </citation>
    <scope>NUCLEOTIDE SEQUENCE [LARGE SCALE GENOMIC DNA]</scope>
    <source>
        <strain evidence="7 8">CCM 7706</strain>
    </source>
</reference>
<dbReference type="InterPro" id="IPR023171">
    <property type="entry name" value="Na/H_antiporter_dom_sf"/>
</dbReference>
<dbReference type="Proteomes" id="UP001589798">
    <property type="component" value="Unassembled WGS sequence"/>
</dbReference>
<accession>A0ABV6CUM5</accession>
<feature type="transmembrane region" description="Helical" evidence="6">
    <location>
        <begin position="94"/>
        <end position="114"/>
    </location>
</feature>
<keyword evidence="6" id="KW-0406">Ion transport</keyword>
<protein>
    <recommendedName>
        <fullName evidence="6">Na(+)/H(+) antiporter NhaA</fullName>
    </recommendedName>
    <alternativeName>
        <fullName evidence="6">Sodium/proton antiporter NhaA</fullName>
    </alternativeName>
</protein>
<feature type="transmembrane region" description="Helical" evidence="6">
    <location>
        <begin position="21"/>
        <end position="41"/>
    </location>
</feature>
<feature type="transmembrane region" description="Helical" evidence="6">
    <location>
        <begin position="120"/>
        <end position="142"/>
    </location>
</feature>
<dbReference type="InterPro" id="IPR004670">
    <property type="entry name" value="NhaA"/>
</dbReference>
<feature type="transmembrane region" description="Helical" evidence="6">
    <location>
        <begin position="256"/>
        <end position="275"/>
    </location>
</feature>
<feature type="transmembrane region" description="Helical" evidence="6">
    <location>
        <begin position="365"/>
        <end position="385"/>
    </location>
</feature>
<evidence type="ECO:0000256" key="2">
    <source>
        <dbReference type="ARBA" id="ARBA00022475"/>
    </source>
</evidence>
<feature type="transmembrane region" description="Helical" evidence="6">
    <location>
        <begin position="149"/>
        <end position="172"/>
    </location>
</feature>
<keyword evidence="6" id="KW-0813">Transport</keyword>
<dbReference type="HAMAP" id="MF_01844">
    <property type="entry name" value="NhaA"/>
    <property type="match status" value="1"/>
</dbReference>
<evidence type="ECO:0000256" key="5">
    <source>
        <dbReference type="ARBA" id="ARBA00023136"/>
    </source>
</evidence>
<keyword evidence="8" id="KW-1185">Reference proteome</keyword>
<comment type="similarity">
    <text evidence="6">Belongs to the NhaA Na(+)/H(+) (TC 2.A.33) antiporter family.</text>
</comment>
<evidence type="ECO:0000256" key="6">
    <source>
        <dbReference type="HAMAP-Rule" id="MF_01844"/>
    </source>
</evidence>
<gene>
    <name evidence="6 7" type="primary">nhaA</name>
    <name evidence="7" type="ORF">ACFFJC_09070</name>
</gene>
<dbReference type="Gene3D" id="1.20.1530.10">
    <property type="entry name" value="Na+/H+ antiporter like domain"/>
    <property type="match status" value="1"/>
</dbReference>
<keyword evidence="6" id="KW-0050">Antiport</keyword>
<keyword evidence="6" id="KW-0915">Sodium</keyword>
<evidence type="ECO:0000256" key="3">
    <source>
        <dbReference type="ARBA" id="ARBA00022692"/>
    </source>
</evidence>
<feature type="transmembrane region" description="Helical" evidence="6">
    <location>
        <begin position="53"/>
        <end position="74"/>
    </location>
</feature>
<feature type="transmembrane region" description="Helical" evidence="6">
    <location>
        <begin position="206"/>
        <end position="236"/>
    </location>
</feature>
<evidence type="ECO:0000313" key="7">
    <source>
        <dbReference type="EMBL" id="MFC0204423.1"/>
    </source>
</evidence>
<dbReference type="NCBIfam" id="NF007112">
    <property type="entry name" value="PRK09561.1"/>
    <property type="match status" value="1"/>
</dbReference>
<organism evidence="7 8">
    <name type="scientific">Novosphingobium soli</name>
    <dbReference type="NCBI Taxonomy" id="574956"/>
    <lineage>
        <taxon>Bacteria</taxon>
        <taxon>Pseudomonadati</taxon>
        <taxon>Pseudomonadota</taxon>
        <taxon>Alphaproteobacteria</taxon>
        <taxon>Sphingomonadales</taxon>
        <taxon>Sphingomonadaceae</taxon>
        <taxon>Novosphingobium</taxon>
    </lineage>
</organism>
<dbReference type="PANTHER" id="PTHR30341">
    <property type="entry name" value="SODIUM ION/PROTON ANTIPORTER NHAA-RELATED"/>
    <property type="match status" value="1"/>
</dbReference>
<comment type="caution">
    <text evidence="7">The sequence shown here is derived from an EMBL/GenBank/DDBJ whole genome shotgun (WGS) entry which is preliminary data.</text>
</comment>
<sequence>MALVRLRSPSALRRFLNSQSSAGLVLMGTAALALVVANSPLAHTYEAVLHGHLGPLSVAHWINDALMAVFFLLVGLEIKREMRDGQLSSWSRRILPGIAALGGMAVPALLFYAVNTGPTARGWAIPAATDIAFALGVISLLGRRVPASLRIFLAALAIIDDLGAVIIIALFYTTQISLPDLVGAAVVVAALMAMNRLQVRRLSPYLLLGLVLWVLVFRSGIHATLAGVVLALTIPMDMTPSRSDRDATSPLHRLEHALHVPVGFLVVPLFAFANAGVPVLQLPASALAAPVTLGVALGLLLGKPVGVFGFSVLAVRLGLADAPAHASRMQMLGVALLCGIGFTMSLFIALLAFPGDAMLQSEAKIGILAGSLAAGLLGYGVLRVAHREVQPPRA</sequence>
<feature type="transmembrane region" description="Helical" evidence="6">
    <location>
        <begin position="178"/>
        <end position="194"/>
    </location>
</feature>
<comment type="catalytic activity">
    <reaction evidence="6">
        <text>Na(+)(in) + 2 H(+)(out) = Na(+)(out) + 2 H(+)(in)</text>
        <dbReference type="Rhea" id="RHEA:29251"/>
        <dbReference type="ChEBI" id="CHEBI:15378"/>
        <dbReference type="ChEBI" id="CHEBI:29101"/>
    </reaction>
</comment>
<keyword evidence="4 6" id="KW-1133">Transmembrane helix</keyword>
<dbReference type="Pfam" id="PF06965">
    <property type="entry name" value="Na_H_antiport_1"/>
    <property type="match status" value="1"/>
</dbReference>
<keyword evidence="5 6" id="KW-0472">Membrane</keyword>
<dbReference type="NCBIfam" id="TIGR00773">
    <property type="entry name" value="NhaA"/>
    <property type="match status" value="1"/>
</dbReference>
<dbReference type="PANTHER" id="PTHR30341:SF0">
    <property type="entry name" value="NA(+)_H(+) ANTIPORTER NHAA"/>
    <property type="match status" value="1"/>
</dbReference>
<feature type="transmembrane region" description="Helical" evidence="6">
    <location>
        <begin position="331"/>
        <end position="353"/>
    </location>
</feature>
<evidence type="ECO:0000256" key="4">
    <source>
        <dbReference type="ARBA" id="ARBA00022989"/>
    </source>
</evidence>